<keyword evidence="9" id="KW-1185">Reference proteome</keyword>
<feature type="transmembrane region" description="Helical" evidence="6">
    <location>
        <begin position="106"/>
        <end position="127"/>
    </location>
</feature>
<keyword evidence="4 5" id="KW-0472">Membrane</keyword>
<feature type="transmembrane region" description="Helical" evidence="6">
    <location>
        <begin position="77"/>
        <end position="94"/>
    </location>
</feature>
<evidence type="ECO:0000256" key="2">
    <source>
        <dbReference type="ARBA" id="ARBA00022692"/>
    </source>
</evidence>
<feature type="transmembrane region" description="Helical" evidence="6">
    <location>
        <begin position="39"/>
        <end position="57"/>
    </location>
</feature>
<evidence type="ECO:0000256" key="3">
    <source>
        <dbReference type="ARBA" id="ARBA00022989"/>
    </source>
</evidence>
<organism evidence="8 9">
    <name type="scientific">Henosepilachna vigintioctopunctata</name>
    <dbReference type="NCBI Taxonomy" id="420089"/>
    <lineage>
        <taxon>Eukaryota</taxon>
        <taxon>Metazoa</taxon>
        <taxon>Ecdysozoa</taxon>
        <taxon>Arthropoda</taxon>
        <taxon>Hexapoda</taxon>
        <taxon>Insecta</taxon>
        <taxon>Pterygota</taxon>
        <taxon>Neoptera</taxon>
        <taxon>Endopterygota</taxon>
        <taxon>Coleoptera</taxon>
        <taxon>Polyphaga</taxon>
        <taxon>Cucujiformia</taxon>
        <taxon>Coccinelloidea</taxon>
        <taxon>Coccinellidae</taxon>
        <taxon>Epilachninae</taxon>
        <taxon>Epilachnini</taxon>
        <taxon>Henosepilachna</taxon>
    </lineage>
</organism>
<evidence type="ECO:0000256" key="1">
    <source>
        <dbReference type="ARBA" id="ARBA00004141"/>
    </source>
</evidence>
<evidence type="ECO:0000256" key="5">
    <source>
        <dbReference type="PROSITE-ProRule" id="PRU00581"/>
    </source>
</evidence>
<evidence type="ECO:0000259" key="7">
    <source>
        <dbReference type="PROSITE" id="PS51225"/>
    </source>
</evidence>
<gene>
    <name evidence="8" type="ORF">WA026_012047</name>
</gene>
<feature type="transmembrane region" description="Helical" evidence="6">
    <location>
        <begin position="147"/>
        <end position="165"/>
    </location>
</feature>
<dbReference type="EMBL" id="JARQZJ010000126">
    <property type="protein sequence ID" value="KAK9890696.1"/>
    <property type="molecule type" value="Genomic_DNA"/>
</dbReference>
<comment type="subcellular location">
    <subcellularLocation>
        <location evidence="1">Membrane</location>
        <topology evidence="1">Multi-pass membrane protein</topology>
    </subcellularLocation>
</comment>
<comment type="caution">
    <text evidence="8">The sequence shown here is derived from an EMBL/GenBank/DDBJ whole genome shotgun (WGS) entry which is preliminary data.</text>
</comment>
<protein>
    <recommendedName>
        <fullName evidence="7">MARVEL domain-containing protein</fullName>
    </recommendedName>
</protein>
<evidence type="ECO:0000256" key="6">
    <source>
        <dbReference type="SAM" id="Phobius"/>
    </source>
</evidence>
<proteinExistence type="predicted"/>
<accession>A0AAW1V4T2</accession>
<reference evidence="8 9" key="1">
    <citation type="submission" date="2023-03" db="EMBL/GenBank/DDBJ databases">
        <title>Genome insight into feeding habits of ladybird beetles.</title>
        <authorList>
            <person name="Li H.-S."/>
            <person name="Huang Y.-H."/>
            <person name="Pang H."/>
        </authorList>
    </citation>
    <scope>NUCLEOTIDE SEQUENCE [LARGE SCALE GENOMIC DNA]</scope>
    <source>
        <strain evidence="8">SYSU_2023b</strain>
        <tissue evidence="8">Whole body</tissue>
    </source>
</reference>
<dbReference type="Proteomes" id="UP001431783">
    <property type="component" value="Unassembled WGS sequence"/>
</dbReference>
<feature type="domain" description="MARVEL" evidence="7">
    <location>
        <begin position="33"/>
        <end position="172"/>
    </location>
</feature>
<dbReference type="GO" id="GO:0016020">
    <property type="term" value="C:membrane"/>
    <property type="evidence" value="ECO:0007669"/>
    <property type="project" value="UniProtKB-SubCell"/>
</dbReference>
<evidence type="ECO:0000313" key="8">
    <source>
        <dbReference type="EMBL" id="KAK9890696.1"/>
    </source>
</evidence>
<dbReference type="AlphaFoldDB" id="A0AAW1V4T2"/>
<evidence type="ECO:0000256" key="4">
    <source>
        <dbReference type="ARBA" id="ARBA00023136"/>
    </source>
</evidence>
<dbReference type="PROSITE" id="PS51225">
    <property type="entry name" value="MARVEL"/>
    <property type="match status" value="1"/>
</dbReference>
<name>A0AAW1V4T2_9CUCU</name>
<keyword evidence="3 6" id="KW-1133">Transmembrane helix</keyword>
<keyword evidence="2 5" id="KW-0812">Transmembrane</keyword>
<dbReference type="InterPro" id="IPR008253">
    <property type="entry name" value="Marvel"/>
</dbReference>
<evidence type="ECO:0000313" key="9">
    <source>
        <dbReference type="Proteomes" id="UP001431783"/>
    </source>
</evidence>
<sequence length="175" mass="20049">MRSSSIVTIQSEAENIPRNSCCCCCCGCLRLDFMSSEIGIIKILEVILGWICHYLVYKFGIRYSASIGSSYEPFLTIASWCFMTTSLLIFCYVISPRAILLIRQSVFETVFNTVAAFSYIFACSYLGYVVHKYLPPSELLQSMIRVYPAYILSSFIALIYGLEAWKSWIIYRKFN</sequence>